<protein>
    <recommendedName>
        <fullName evidence="5">Kinesin motor domain-containing protein</fullName>
    </recommendedName>
</protein>
<evidence type="ECO:0000256" key="1">
    <source>
        <dbReference type="ARBA" id="ARBA00007677"/>
    </source>
</evidence>
<dbReference type="InterPro" id="IPR036961">
    <property type="entry name" value="Kinesin_motor_dom_sf"/>
</dbReference>
<dbReference type="InterPro" id="IPR002685">
    <property type="entry name" value="Glyco_trans_15"/>
</dbReference>
<dbReference type="InterPro" id="IPR001752">
    <property type="entry name" value="Kinesin_motor_dom"/>
</dbReference>
<evidence type="ECO:0000259" key="5">
    <source>
        <dbReference type="PROSITE" id="PS50067"/>
    </source>
</evidence>
<dbReference type="Gene3D" id="3.90.550.10">
    <property type="entry name" value="Spore Coat Polysaccharide Biosynthesis Protein SpsA, Chain A"/>
    <property type="match status" value="1"/>
</dbReference>
<feature type="region of interest" description="Disordered" evidence="4">
    <location>
        <begin position="540"/>
        <end position="562"/>
    </location>
</feature>
<dbReference type="SUPFAM" id="SSF52540">
    <property type="entry name" value="P-loop containing nucleoside triphosphate hydrolases"/>
    <property type="match status" value="2"/>
</dbReference>
<feature type="domain" description="Kinesin motor" evidence="5">
    <location>
        <begin position="1539"/>
        <end position="1613"/>
    </location>
</feature>
<feature type="region of interest" description="Disordered" evidence="4">
    <location>
        <begin position="1"/>
        <end position="26"/>
    </location>
</feature>
<evidence type="ECO:0000313" key="7">
    <source>
        <dbReference type="Proteomes" id="UP001642484"/>
    </source>
</evidence>
<feature type="domain" description="Kinesin motor" evidence="5">
    <location>
        <begin position="378"/>
        <end position="664"/>
    </location>
</feature>
<dbReference type="Gene3D" id="3.40.850.10">
    <property type="entry name" value="Kinesin motor domain"/>
    <property type="match status" value="1"/>
</dbReference>
<dbReference type="Gene3D" id="1.20.58.1980">
    <property type="match status" value="1"/>
</dbReference>
<dbReference type="InterPro" id="IPR027417">
    <property type="entry name" value="P-loop_NTPase"/>
</dbReference>
<sequence>MKRPATRGAAPGDAKKPRTDATPPEFWDYETNPSMWLGGCGKHATDRTKHKAKEVTKGVAAGEQMFKACPGNTQCIVLSKGVFAKPGEKVTIEVTLTTHMKNCDFYVGLLGQNGLGTYDGEVYVALGGVGLTGVCQKFQDAECGRKLSDSFPAIQIGQTVRMSLSIDENEDVLQYWINDEEVMAPDLVEAASELRSKATRSGPWCGWRLFIGLTSATCTVKTPSGVRNRDGDRVVFQELRQRQRLTQQRMEEKCKEQKAKTQDEAELRIFELREGEASLTAQLQQLHTAAQPEQDLAASLAAGLAAKASALEEDRQIVEDLRRAKEDTERQSSSKRHVLQLLELARAEERHQQQARQQVLEENVPRARQLHNSASTWNIRVFCRFRPLLPRESEEAKVVFHEDEQSITLQSEMLRSVTGLSEHCNSYEFQFDQIFGPQATQLDVFEELSLLVQSALDGYKVAIFAYGQTGGGKTYTMDGPRDTTTVAAVPDTDAGVIPRAVDLVFREVEELRSKGWDFEVKCTLLEVYNESVFDILGPRNSEKERSGAHGTDSRQAIDHFTERPVRDAAAVHKLLAKAARERHTAATALNDRSSRSHAVFQLSLEGHSQASLPSRSGLLSLVDLAGSERVMQSQVTGEHLKEAQYINRSLSALGDVIEALKRKKPGGACTVAVSMGRMVAAMIKDFWELLDPFATAINDAGPERGGAMRDEKVLLFIVWDLMNAAFHLLEAAYDATIHVLRTNEIGRSATSRSHHLTASHDRLADGLWLFLDIYDRMAAAIGVGTHGLGDSNPLRRFLQDVPDGRVLATVEDWMPDIKTSTDHAVAWCEMLLGALQRIHGNVSSALQLSSGVLIGYRSLPQLEQSFDVPSHLAYLDMQPNWTTSLLRLIHQDHSGLPMLSRSSSFCEERIPWTDGSPGRRGARAFWFDATGLPAMVRPLTSLLDEIQQTHQLSYTVWSLQSAHFPVPSCRPDFEVLYDPTACLEGWAKYIYIESVDGSLLGRYEPRAWREREIESSLHRIPTQREGLISPPVPVDVTYVSPLVGNCHQLKEMLTAESMTISKLVYVAFNPTLLPPEEASPNFTALLETWRETSFDVSDRSLRSFLLAQCSLRTISQWLLPLHYRLLHVEHFLAVYVHTAFDALFPATNEMDAWRQGWFCSPLSKFIFGLESATGALLPSAELASRALCGPGTSLDCECLVPYQGLLCQETSVGKHLRPYQAAIHYIVDDTPEHLQELIFSLKSLFKAFNAKHDYPVLIFHDGLSSQSRQRLRAASLQRIWFFSVGEQWLPKAQMHSSFGLGYMAQSRFRSQPLFDHPAVQGFDYLWSLDSDSHFPSQVKVDPFLELHQNSHIVMSWSYMTSTSPASVRKLWDYTMIYAMKEHIDLWSEKLNGSVGSRAETSHFISKFLVSNGLKRMPAWNYNVLMTDCEVLRLSFFRKARYRHYFDFLDSMEGFFRHRWGDHAVRSLGLALALWEEDRSTWRIGAEPRVKQMELPYAHQDFCQCHDRKTGPCRPIHDPKQQILHSELQGLRKRFWTCEVILDAGTHNRYGPQIHGDKVYKGHIPYRNSRLTMLLKDSLGGDSKALMFVNVSMCCQHLPETLSSLRFAAKVHACEVGLPRRQ</sequence>
<keyword evidence="3" id="KW-0505">Motor protein</keyword>
<dbReference type="PANTHER" id="PTHR47972">
    <property type="entry name" value="KINESIN-LIKE PROTEIN KLP-3"/>
    <property type="match status" value="1"/>
</dbReference>
<dbReference type="Pfam" id="PF00225">
    <property type="entry name" value="Kinesin"/>
    <property type="match status" value="2"/>
</dbReference>
<accession>A0ABP0QJN7</accession>
<reference evidence="6 7" key="1">
    <citation type="submission" date="2024-02" db="EMBL/GenBank/DDBJ databases">
        <authorList>
            <person name="Chen Y."/>
            <person name="Shah S."/>
            <person name="Dougan E. K."/>
            <person name="Thang M."/>
            <person name="Chan C."/>
        </authorList>
    </citation>
    <scope>NUCLEOTIDE SEQUENCE [LARGE SCALE GENOMIC DNA]</scope>
</reference>
<evidence type="ECO:0000256" key="3">
    <source>
        <dbReference type="PROSITE-ProRule" id="PRU00283"/>
    </source>
</evidence>
<comment type="caution">
    <text evidence="3">Lacks conserved residue(s) required for the propagation of feature annotation.</text>
</comment>
<keyword evidence="3" id="KW-0067">ATP-binding</keyword>
<comment type="caution">
    <text evidence="6">The sequence shown here is derived from an EMBL/GenBank/DDBJ whole genome shotgun (WGS) entry which is preliminary data.</text>
</comment>
<dbReference type="InterPro" id="IPR027640">
    <property type="entry name" value="Kinesin-like_fam"/>
</dbReference>
<dbReference type="PROSITE" id="PS50067">
    <property type="entry name" value="KINESIN_MOTOR_2"/>
    <property type="match status" value="2"/>
</dbReference>
<comment type="similarity">
    <text evidence="3">Belongs to the TRAFAC class myosin-kinesin ATPase superfamily. Kinesin family.</text>
</comment>
<evidence type="ECO:0000256" key="2">
    <source>
        <dbReference type="ARBA" id="ARBA00022679"/>
    </source>
</evidence>
<evidence type="ECO:0000256" key="4">
    <source>
        <dbReference type="SAM" id="MobiDB-lite"/>
    </source>
</evidence>
<dbReference type="Pfam" id="PF01793">
    <property type="entry name" value="Glyco_transf_15"/>
    <property type="match status" value="1"/>
</dbReference>
<dbReference type="InterPro" id="IPR029044">
    <property type="entry name" value="Nucleotide-diphossugar_trans"/>
</dbReference>
<name>A0ABP0QJN7_9DINO</name>
<keyword evidence="2" id="KW-0808">Transferase</keyword>
<proteinExistence type="inferred from homology"/>
<dbReference type="SMART" id="SM00129">
    <property type="entry name" value="KISc"/>
    <property type="match status" value="1"/>
</dbReference>
<dbReference type="SUPFAM" id="SSF53448">
    <property type="entry name" value="Nucleotide-diphospho-sugar transferases"/>
    <property type="match status" value="1"/>
</dbReference>
<dbReference type="Proteomes" id="UP001642484">
    <property type="component" value="Unassembled WGS sequence"/>
</dbReference>
<keyword evidence="3" id="KW-0547">Nucleotide-binding</keyword>
<organism evidence="6 7">
    <name type="scientific">Durusdinium trenchii</name>
    <dbReference type="NCBI Taxonomy" id="1381693"/>
    <lineage>
        <taxon>Eukaryota</taxon>
        <taxon>Sar</taxon>
        <taxon>Alveolata</taxon>
        <taxon>Dinophyceae</taxon>
        <taxon>Suessiales</taxon>
        <taxon>Symbiodiniaceae</taxon>
        <taxon>Durusdinium</taxon>
    </lineage>
</organism>
<feature type="binding site" evidence="3">
    <location>
        <begin position="467"/>
        <end position="474"/>
    </location>
    <ligand>
        <name>ATP</name>
        <dbReference type="ChEBI" id="CHEBI:30616"/>
    </ligand>
</feature>
<evidence type="ECO:0000313" key="6">
    <source>
        <dbReference type="EMBL" id="CAK9087366.1"/>
    </source>
</evidence>
<keyword evidence="7" id="KW-1185">Reference proteome</keyword>
<dbReference type="EMBL" id="CAXAMN010024517">
    <property type="protein sequence ID" value="CAK9087366.1"/>
    <property type="molecule type" value="Genomic_DNA"/>
</dbReference>
<comment type="similarity">
    <text evidence="1">Belongs to the glycosyltransferase 15 family.</text>
</comment>
<gene>
    <name evidence="6" type="ORF">CCMP2556_LOCUS42251</name>
</gene>
<dbReference type="PRINTS" id="PR00380">
    <property type="entry name" value="KINESINHEAVY"/>
</dbReference>